<dbReference type="SUPFAM" id="SSF103473">
    <property type="entry name" value="MFS general substrate transporter"/>
    <property type="match status" value="1"/>
</dbReference>
<reference evidence="9 10" key="1">
    <citation type="journal article" date="2021" name="Sci. Rep.">
        <title>The distribution of antibiotic resistance genes in chicken gut microbiota commensals.</title>
        <authorList>
            <person name="Juricova H."/>
            <person name="Matiasovicova J."/>
            <person name="Kubasova T."/>
            <person name="Cejkova D."/>
            <person name="Rychlik I."/>
        </authorList>
    </citation>
    <scope>NUCLEOTIDE SEQUENCE [LARGE SCALE GENOMIC DNA]</scope>
    <source>
        <strain evidence="9 10">An537</strain>
    </source>
</reference>
<keyword evidence="6 7" id="KW-0472">Membrane</keyword>
<keyword evidence="4 7" id="KW-0812">Transmembrane</keyword>
<feature type="transmembrane region" description="Helical" evidence="7">
    <location>
        <begin position="410"/>
        <end position="431"/>
    </location>
</feature>
<evidence type="ECO:0000256" key="3">
    <source>
        <dbReference type="ARBA" id="ARBA00022475"/>
    </source>
</evidence>
<dbReference type="CDD" id="cd17319">
    <property type="entry name" value="MFS_ExuT_GudP_like"/>
    <property type="match status" value="1"/>
</dbReference>
<dbReference type="InterPro" id="IPR011701">
    <property type="entry name" value="MFS"/>
</dbReference>
<feature type="transmembrane region" description="Helical" evidence="7">
    <location>
        <begin position="251"/>
        <end position="276"/>
    </location>
</feature>
<organism evidence="9 10">
    <name type="scientific">Veillonella magna</name>
    <dbReference type="NCBI Taxonomy" id="464322"/>
    <lineage>
        <taxon>Bacteria</taxon>
        <taxon>Bacillati</taxon>
        <taxon>Bacillota</taxon>
        <taxon>Negativicutes</taxon>
        <taxon>Veillonellales</taxon>
        <taxon>Veillonellaceae</taxon>
        <taxon>Veillonella</taxon>
    </lineage>
</organism>
<proteinExistence type="predicted"/>
<keyword evidence="2" id="KW-0813">Transport</keyword>
<dbReference type="Pfam" id="PF07690">
    <property type="entry name" value="MFS_1"/>
    <property type="match status" value="1"/>
</dbReference>
<name>A0ABS2GFQ4_9FIRM</name>
<evidence type="ECO:0000256" key="1">
    <source>
        <dbReference type="ARBA" id="ARBA00004651"/>
    </source>
</evidence>
<feature type="transmembrane region" description="Helical" evidence="7">
    <location>
        <begin position="83"/>
        <end position="101"/>
    </location>
</feature>
<comment type="caution">
    <text evidence="9">The sequence shown here is derived from an EMBL/GenBank/DDBJ whole genome shotgun (WGS) entry which is preliminary data.</text>
</comment>
<evidence type="ECO:0000256" key="4">
    <source>
        <dbReference type="ARBA" id="ARBA00022692"/>
    </source>
</evidence>
<dbReference type="NCBIfam" id="TIGR00893">
    <property type="entry name" value="2A0114"/>
    <property type="match status" value="1"/>
</dbReference>
<evidence type="ECO:0000256" key="7">
    <source>
        <dbReference type="SAM" id="Phobius"/>
    </source>
</evidence>
<dbReference type="PANTHER" id="PTHR11662">
    <property type="entry name" value="SOLUTE CARRIER FAMILY 17"/>
    <property type="match status" value="1"/>
</dbReference>
<evidence type="ECO:0000313" key="10">
    <source>
        <dbReference type="Proteomes" id="UP000707138"/>
    </source>
</evidence>
<keyword evidence="3" id="KW-1003">Cell membrane</keyword>
<dbReference type="PANTHER" id="PTHR11662:SF399">
    <property type="entry name" value="FI19708P1-RELATED"/>
    <property type="match status" value="1"/>
</dbReference>
<dbReference type="InterPro" id="IPR050382">
    <property type="entry name" value="MFS_Na/Anion_cotransporter"/>
</dbReference>
<dbReference type="PIRSF" id="PIRSF002808">
    <property type="entry name" value="Hexose_phosphate_transp"/>
    <property type="match status" value="1"/>
</dbReference>
<sequence length="445" mass="48907">MDVSCNIKKKTYVRWMIVWLLFIITAINYADRATISIAGPAISKELGFSSVDLGLVFSAWGWAYVICQLPGGWLLDRFGTKRVYAFSLFFWSLFTFLQGGVVFLHGFVAMVTLFAMRFLLGVAEAPSFPGNSRIVAAWFPSQERGTASSIFNAAQYFATVIFVPLMGWIVHVWGWHHIFTVMGAIGLLFVIVWRHYIHDPADHPHVNQEEIDYIKAGGGLVNIDSGKKDGKEQSGPKLGYIKQLFSNRMCVGVYVAQYCINALTFFFITWFPVYLVQARGMTILKAGFVASLPAVCGFLGGILGGLFSDWLIHRGYSLSVARKVPIVTGMILAMSMIICNYTDNDTIVIACMALAFFGKAFGALGWAVNSDIAPKQIVGLSGGVMNMCGNTSSIVTPIAIGYIVNTTGSFDLALVFVAIHAFIALASYLFVVGDIKRFEVKPIED</sequence>
<dbReference type="Proteomes" id="UP000707138">
    <property type="component" value="Unassembled WGS sequence"/>
</dbReference>
<feature type="transmembrane region" description="Helical" evidence="7">
    <location>
        <begin position="380"/>
        <end position="404"/>
    </location>
</feature>
<feature type="transmembrane region" description="Helical" evidence="7">
    <location>
        <begin position="50"/>
        <end position="71"/>
    </location>
</feature>
<protein>
    <submittedName>
        <fullName evidence="9">MFS transporter</fullName>
    </submittedName>
</protein>
<dbReference type="Gene3D" id="1.20.1250.20">
    <property type="entry name" value="MFS general substrate transporter like domains"/>
    <property type="match status" value="2"/>
</dbReference>
<evidence type="ECO:0000256" key="2">
    <source>
        <dbReference type="ARBA" id="ARBA00022448"/>
    </source>
</evidence>
<dbReference type="InterPro" id="IPR000849">
    <property type="entry name" value="Sugar_P_transporter"/>
</dbReference>
<feature type="transmembrane region" description="Helical" evidence="7">
    <location>
        <begin position="288"/>
        <end position="312"/>
    </location>
</feature>
<feature type="domain" description="Major facilitator superfamily (MFS) profile" evidence="8">
    <location>
        <begin position="17"/>
        <end position="436"/>
    </location>
</feature>
<dbReference type="InterPro" id="IPR020846">
    <property type="entry name" value="MFS_dom"/>
</dbReference>
<feature type="transmembrane region" description="Helical" evidence="7">
    <location>
        <begin position="324"/>
        <end position="341"/>
    </location>
</feature>
<evidence type="ECO:0000256" key="6">
    <source>
        <dbReference type="ARBA" id="ARBA00023136"/>
    </source>
</evidence>
<gene>
    <name evidence="9" type="ORF">H6A01_06680</name>
</gene>
<feature type="transmembrane region" description="Helical" evidence="7">
    <location>
        <begin position="149"/>
        <end position="169"/>
    </location>
</feature>
<comment type="subcellular location">
    <subcellularLocation>
        <location evidence="1">Cell membrane</location>
        <topology evidence="1">Multi-pass membrane protein</topology>
    </subcellularLocation>
</comment>
<keyword evidence="10" id="KW-1185">Reference proteome</keyword>
<keyword evidence="5 7" id="KW-1133">Transmembrane helix</keyword>
<accession>A0ABS2GFQ4</accession>
<dbReference type="InterPro" id="IPR036259">
    <property type="entry name" value="MFS_trans_sf"/>
</dbReference>
<evidence type="ECO:0000313" key="9">
    <source>
        <dbReference type="EMBL" id="MBM6913004.1"/>
    </source>
</evidence>
<evidence type="ECO:0000256" key="5">
    <source>
        <dbReference type="ARBA" id="ARBA00022989"/>
    </source>
</evidence>
<dbReference type="EMBL" id="JACJLA010000010">
    <property type="protein sequence ID" value="MBM6913004.1"/>
    <property type="molecule type" value="Genomic_DNA"/>
</dbReference>
<feature type="transmembrane region" description="Helical" evidence="7">
    <location>
        <begin position="175"/>
        <end position="193"/>
    </location>
</feature>
<dbReference type="PROSITE" id="PS50850">
    <property type="entry name" value="MFS"/>
    <property type="match status" value="1"/>
</dbReference>
<evidence type="ECO:0000259" key="8">
    <source>
        <dbReference type="PROSITE" id="PS50850"/>
    </source>
</evidence>
<feature type="transmembrane region" description="Helical" evidence="7">
    <location>
        <begin position="347"/>
        <end position="368"/>
    </location>
</feature>
<feature type="transmembrane region" description="Helical" evidence="7">
    <location>
        <begin position="12"/>
        <end position="30"/>
    </location>
</feature>